<evidence type="ECO:0000313" key="1">
    <source>
        <dbReference type="EMBL" id="CAI6340094.1"/>
    </source>
</evidence>
<gene>
    <name evidence="1" type="ORF">PDIGIT_LOCUS13263</name>
</gene>
<accession>A0A9W4URG9</accession>
<dbReference type="EMBL" id="CAOQHR010000010">
    <property type="protein sequence ID" value="CAI6340094.1"/>
    <property type="molecule type" value="Genomic_DNA"/>
</dbReference>
<protein>
    <submittedName>
        <fullName evidence="1">Uncharacterized protein</fullName>
    </submittedName>
</protein>
<reference evidence="1" key="1">
    <citation type="submission" date="2023-01" db="EMBL/GenBank/DDBJ databases">
        <authorList>
            <person name="Van Ghelder C."/>
            <person name="Rancurel C."/>
        </authorList>
    </citation>
    <scope>NUCLEOTIDE SEQUENCE</scope>
    <source>
        <strain evidence="1">CNCM I-4278</strain>
    </source>
</reference>
<organism evidence="1 2">
    <name type="scientific">Periconia digitata</name>
    <dbReference type="NCBI Taxonomy" id="1303443"/>
    <lineage>
        <taxon>Eukaryota</taxon>
        <taxon>Fungi</taxon>
        <taxon>Dikarya</taxon>
        <taxon>Ascomycota</taxon>
        <taxon>Pezizomycotina</taxon>
        <taxon>Dothideomycetes</taxon>
        <taxon>Pleosporomycetidae</taxon>
        <taxon>Pleosporales</taxon>
        <taxon>Massarineae</taxon>
        <taxon>Periconiaceae</taxon>
        <taxon>Periconia</taxon>
    </lineage>
</organism>
<dbReference type="AlphaFoldDB" id="A0A9W4URG9"/>
<evidence type="ECO:0000313" key="2">
    <source>
        <dbReference type="Proteomes" id="UP001152607"/>
    </source>
</evidence>
<sequence>MLPDARKGCPPILAFAYCNKLGEGKIVCFFDYRLFFVGLFYRCKLSAVCQDHLNSNSE</sequence>
<keyword evidence="2" id="KW-1185">Reference proteome</keyword>
<proteinExistence type="predicted"/>
<dbReference type="Proteomes" id="UP001152607">
    <property type="component" value="Unassembled WGS sequence"/>
</dbReference>
<comment type="caution">
    <text evidence="1">The sequence shown here is derived from an EMBL/GenBank/DDBJ whole genome shotgun (WGS) entry which is preliminary data.</text>
</comment>
<name>A0A9W4URG9_9PLEO</name>